<dbReference type="GO" id="GO:0044273">
    <property type="term" value="P:sulfur compound catabolic process"/>
    <property type="evidence" value="ECO:0007669"/>
    <property type="project" value="EnsemblFungi"/>
</dbReference>
<comment type="similarity">
    <text evidence="2">Belongs to the TfdA dioxygenase family.</text>
</comment>
<dbReference type="EMBL" id="KB908482">
    <property type="protein sequence ID" value="EOA90757.1"/>
    <property type="molecule type" value="Genomic_DNA"/>
</dbReference>
<dbReference type="GO" id="GO:0000907">
    <property type="term" value="F:sulfonate dioxygenase activity"/>
    <property type="evidence" value="ECO:0007669"/>
    <property type="project" value="EnsemblFungi"/>
</dbReference>
<feature type="domain" description="TauD/TfdA-like" evidence="7">
    <location>
        <begin position="92"/>
        <end position="362"/>
    </location>
</feature>
<keyword evidence="3" id="KW-0479">Metal-binding</keyword>
<keyword evidence="4" id="KW-0223">Dioxygenase</keyword>
<evidence type="ECO:0000313" key="9">
    <source>
        <dbReference type="Proteomes" id="UP000016935"/>
    </source>
</evidence>
<dbReference type="RefSeq" id="XP_008021509.1">
    <property type="nucleotide sequence ID" value="XM_008023318.1"/>
</dbReference>
<dbReference type="InterPro" id="IPR003819">
    <property type="entry name" value="TauD/TfdA-like"/>
</dbReference>
<dbReference type="InterPro" id="IPR042098">
    <property type="entry name" value="TauD-like_sf"/>
</dbReference>
<evidence type="ECO:0000256" key="5">
    <source>
        <dbReference type="ARBA" id="ARBA00023002"/>
    </source>
</evidence>
<dbReference type="GO" id="GO:0005737">
    <property type="term" value="C:cytoplasm"/>
    <property type="evidence" value="ECO:0007669"/>
    <property type="project" value="TreeGrafter"/>
</dbReference>
<dbReference type="InterPro" id="IPR051323">
    <property type="entry name" value="AtsK-like"/>
</dbReference>
<dbReference type="PANTHER" id="PTHR30468">
    <property type="entry name" value="ALPHA-KETOGLUTARATE-DEPENDENT SULFONATE DIOXYGENASE"/>
    <property type="match status" value="1"/>
</dbReference>
<evidence type="ECO:0000256" key="3">
    <source>
        <dbReference type="ARBA" id="ARBA00022723"/>
    </source>
</evidence>
<name>R0KSJ1_EXST2</name>
<keyword evidence="9" id="KW-1185">Reference proteome</keyword>
<evidence type="ECO:0000256" key="4">
    <source>
        <dbReference type="ARBA" id="ARBA00022964"/>
    </source>
</evidence>
<dbReference type="AlphaFoldDB" id="R0KSJ1"/>
<dbReference type="HOGENOM" id="CLU_036005_0_0_1"/>
<comment type="cofactor">
    <cofactor evidence="1">
        <name>Fe(2+)</name>
        <dbReference type="ChEBI" id="CHEBI:29033"/>
    </cofactor>
</comment>
<dbReference type="GO" id="GO:0046872">
    <property type="term" value="F:metal ion binding"/>
    <property type="evidence" value="ECO:0007669"/>
    <property type="project" value="UniProtKB-KW"/>
</dbReference>
<keyword evidence="5" id="KW-0560">Oxidoreductase</keyword>
<dbReference type="SUPFAM" id="SSF51197">
    <property type="entry name" value="Clavaminate synthase-like"/>
    <property type="match status" value="1"/>
</dbReference>
<evidence type="ECO:0000256" key="2">
    <source>
        <dbReference type="ARBA" id="ARBA00005896"/>
    </source>
</evidence>
<dbReference type="OrthoDB" id="10257314at2759"/>
<reference evidence="8 9" key="1">
    <citation type="journal article" date="2012" name="PLoS Pathog.">
        <title>Diverse lifestyles and strategies of plant pathogenesis encoded in the genomes of eighteen Dothideomycetes fungi.</title>
        <authorList>
            <person name="Ohm R.A."/>
            <person name="Feau N."/>
            <person name="Henrissat B."/>
            <person name="Schoch C.L."/>
            <person name="Horwitz B.A."/>
            <person name="Barry K.W."/>
            <person name="Condon B.J."/>
            <person name="Copeland A.C."/>
            <person name="Dhillon B."/>
            <person name="Glaser F."/>
            <person name="Hesse C.N."/>
            <person name="Kosti I."/>
            <person name="LaButti K."/>
            <person name="Lindquist E.A."/>
            <person name="Lucas S."/>
            <person name="Salamov A.A."/>
            <person name="Bradshaw R.E."/>
            <person name="Ciuffetti L."/>
            <person name="Hamelin R.C."/>
            <person name="Kema G.H.J."/>
            <person name="Lawrence C."/>
            <person name="Scott J.A."/>
            <person name="Spatafora J.W."/>
            <person name="Turgeon B.G."/>
            <person name="de Wit P.J.G.M."/>
            <person name="Zhong S."/>
            <person name="Goodwin S.B."/>
            <person name="Grigoriev I.V."/>
        </authorList>
    </citation>
    <scope>NUCLEOTIDE SEQUENCE [LARGE SCALE GENOMIC DNA]</scope>
    <source>
        <strain evidence="9">28A</strain>
    </source>
</reference>
<dbReference type="Gene3D" id="3.60.130.10">
    <property type="entry name" value="Clavaminate synthase-like"/>
    <property type="match status" value="1"/>
</dbReference>
<sequence>MAPALVEEAEATDYKSGVGPYKEFGIGGPKAFSKELELKGTEKHAPTKYPNYLPVWDNEKDQKLPPLEPFTHVEHGKDADPTFSSLLKDATVSDLTANIGAEVRGIQLSTLTSTQKDELAFFVAQKKVVAFRDQDFADLPIKDALEFGSYFGRHHVHPTSGAPEGYPEVHLVHRGTDDTSIREFFEERTNSIAWHSDVTYEKQPPGTTFLYILDGPDAGGDTLFANQAAAYARLSPEFRKRLHGLRVVHSGIEQADNSRNRGGIVRRDPVTSIHPLVRTHPATGEKALFVNPQFSRRIVGFKKEESDYLLNFLYDHIAKGQDFQVRVKWAPRTVVVWDNRVTAHSALLDWDDGARRHVARITPQAEAPYETEFEQAPANFEY</sequence>
<accession>R0KSJ1</accession>
<evidence type="ECO:0000256" key="6">
    <source>
        <dbReference type="ARBA" id="ARBA00023004"/>
    </source>
</evidence>
<dbReference type="STRING" id="671987.R0KSJ1"/>
<reference evidence="8 9" key="2">
    <citation type="journal article" date="2013" name="PLoS Genet.">
        <title>Comparative genome structure, secondary metabolite, and effector coding capacity across Cochliobolus pathogens.</title>
        <authorList>
            <person name="Condon B.J."/>
            <person name="Leng Y."/>
            <person name="Wu D."/>
            <person name="Bushley K.E."/>
            <person name="Ohm R.A."/>
            <person name="Otillar R."/>
            <person name="Martin J."/>
            <person name="Schackwitz W."/>
            <person name="Grimwood J."/>
            <person name="MohdZainudin N."/>
            <person name="Xue C."/>
            <person name="Wang R."/>
            <person name="Manning V.A."/>
            <person name="Dhillon B."/>
            <person name="Tu Z.J."/>
            <person name="Steffenson B.J."/>
            <person name="Salamov A."/>
            <person name="Sun H."/>
            <person name="Lowry S."/>
            <person name="LaButti K."/>
            <person name="Han J."/>
            <person name="Copeland A."/>
            <person name="Lindquist E."/>
            <person name="Barry K."/>
            <person name="Schmutz J."/>
            <person name="Baker S.E."/>
            <person name="Ciuffetti L.M."/>
            <person name="Grigoriev I.V."/>
            <person name="Zhong S."/>
            <person name="Turgeon B.G."/>
        </authorList>
    </citation>
    <scope>NUCLEOTIDE SEQUENCE [LARGE SCALE GENOMIC DNA]</scope>
    <source>
        <strain evidence="9">28A</strain>
    </source>
</reference>
<protein>
    <recommendedName>
        <fullName evidence="7">TauD/TfdA-like domain-containing protein</fullName>
    </recommendedName>
</protein>
<organism evidence="8 9">
    <name type="scientific">Exserohilum turcicum (strain 28A)</name>
    <name type="common">Northern leaf blight fungus</name>
    <name type="synonym">Setosphaeria turcica</name>
    <dbReference type="NCBI Taxonomy" id="671987"/>
    <lineage>
        <taxon>Eukaryota</taxon>
        <taxon>Fungi</taxon>
        <taxon>Dikarya</taxon>
        <taxon>Ascomycota</taxon>
        <taxon>Pezizomycotina</taxon>
        <taxon>Dothideomycetes</taxon>
        <taxon>Pleosporomycetidae</taxon>
        <taxon>Pleosporales</taxon>
        <taxon>Pleosporineae</taxon>
        <taxon>Pleosporaceae</taxon>
        <taxon>Exserohilum</taxon>
    </lineage>
</organism>
<evidence type="ECO:0000259" key="7">
    <source>
        <dbReference type="Pfam" id="PF02668"/>
    </source>
</evidence>
<dbReference type="GeneID" id="19397806"/>
<evidence type="ECO:0000256" key="1">
    <source>
        <dbReference type="ARBA" id="ARBA00001954"/>
    </source>
</evidence>
<proteinExistence type="inferred from homology"/>
<keyword evidence="6" id="KW-0408">Iron</keyword>
<dbReference type="PANTHER" id="PTHR30468:SF1">
    <property type="entry name" value="ALPHA-KETOGLUTARATE-DEPENDENT SULFONATE DIOXYGENASE"/>
    <property type="match status" value="1"/>
</dbReference>
<dbReference type="Pfam" id="PF02668">
    <property type="entry name" value="TauD"/>
    <property type="match status" value="1"/>
</dbReference>
<gene>
    <name evidence="8" type="ORF">SETTUDRAFT_158287</name>
</gene>
<dbReference type="eggNOG" id="ENOG502QT05">
    <property type="taxonomic scope" value="Eukaryota"/>
</dbReference>
<dbReference type="FunFam" id="3.60.130.10:FF:000003">
    <property type="entry name" value="Alpha-ketoglutarate-dependent taurine dioxygenase"/>
    <property type="match status" value="1"/>
</dbReference>
<evidence type="ECO:0000313" key="8">
    <source>
        <dbReference type="EMBL" id="EOA90757.1"/>
    </source>
</evidence>
<dbReference type="Proteomes" id="UP000016935">
    <property type="component" value="Unassembled WGS sequence"/>
</dbReference>